<dbReference type="GO" id="GO:0005829">
    <property type="term" value="C:cytosol"/>
    <property type="evidence" value="ECO:0007669"/>
    <property type="project" value="TreeGrafter"/>
</dbReference>
<comment type="caution">
    <text evidence="5">The sequence shown here is derived from an EMBL/GenBank/DDBJ whole genome shotgun (WGS) entry which is preliminary data.</text>
</comment>
<dbReference type="GO" id="GO:0031419">
    <property type="term" value="F:cobalamin binding"/>
    <property type="evidence" value="ECO:0007669"/>
    <property type="project" value="InterPro"/>
</dbReference>
<dbReference type="EC" id="2.1.1.13" evidence="5"/>
<dbReference type="GO" id="GO:0008705">
    <property type="term" value="F:methionine synthase activity"/>
    <property type="evidence" value="ECO:0007669"/>
    <property type="project" value="UniProtKB-EC"/>
</dbReference>
<sequence length="212" mass="22588">MFDYDSLKNAMADLEEDVVLAILEQVMADGGEEAPEAMKACQEGMNVVGERFESNEYFVSDLIFSGELMTEAMDIIKPALAAASTEKAGKMILCTVEGDLHDIGKNIVKAMLEAGGFEVVDLGIDVGADEIIRRMKEDNIQIIGLSGVLTLAIDSMKAVVDALEKEGLRDQAKVIIGGAPVTGKVCDIVGADAWAINPADTVKTCTEWAKSA</sequence>
<dbReference type="InterPro" id="IPR003759">
    <property type="entry name" value="Cbl-bd_cap"/>
</dbReference>
<protein>
    <submittedName>
        <fullName evidence="5">Methionine synthase</fullName>
        <ecNumber evidence="5">2.1.1.13</ecNumber>
    </submittedName>
</protein>
<keyword evidence="5" id="KW-0489">Methyltransferase</keyword>
<dbReference type="InterPro" id="IPR036594">
    <property type="entry name" value="Meth_synthase_dom"/>
</dbReference>
<dbReference type="Gene3D" id="1.10.1240.10">
    <property type="entry name" value="Methionine synthase domain"/>
    <property type="match status" value="1"/>
</dbReference>
<evidence type="ECO:0000259" key="4">
    <source>
        <dbReference type="PROSITE" id="PS51337"/>
    </source>
</evidence>
<dbReference type="InterPro" id="IPR050554">
    <property type="entry name" value="Met_Synthase/Corrinoid"/>
</dbReference>
<accession>A0A4U8Q1M4</accession>
<evidence type="ECO:0000256" key="1">
    <source>
        <dbReference type="ARBA" id="ARBA00022723"/>
    </source>
</evidence>
<dbReference type="PANTHER" id="PTHR45833:SF1">
    <property type="entry name" value="METHIONINE SYNTHASE"/>
    <property type="match status" value="1"/>
</dbReference>
<dbReference type="Pfam" id="PF02607">
    <property type="entry name" value="B12-binding_2"/>
    <property type="match status" value="1"/>
</dbReference>
<dbReference type="EMBL" id="QGQD01000110">
    <property type="protein sequence ID" value="TLC97772.1"/>
    <property type="molecule type" value="Genomic_DNA"/>
</dbReference>
<dbReference type="GO" id="GO:0046872">
    <property type="term" value="F:metal ion binding"/>
    <property type="evidence" value="ECO:0007669"/>
    <property type="project" value="UniProtKB-KW"/>
</dbReference>
<proteinExistence type="predicted"/>
<dbReference type="Gene3D" id="3.40.50.280">
    <property type="entry name" value="Cobalamin-binding domain"/>
    <property type="match status" value="1"/>
</dbReference>
<keyword evidence="1" id="KW-0479">Metal-binding</keyword>
<evidence type="ECO:0000313" key="5">
    <source>
        <dbReference type="EMBL" id="TLC97772.1"/>
    </source>
</evidence>
<dbReference type="GO" id="GO:0046653">
    <property type="term" value="P:tetrahydrofolate metabolic process"/>
    <property type="evidence" value="ECO:0007669"/>
    <property type="project" value="TreeGrafter"/>
</dbReference>
<dbReference type="PROSITE" id="PS51337">
    <property type="entry name" value="B12_BINDING_NTER"/>
    <property type="match status" value="1"/>
</dbReference>
<dbReference type="RefSeq" id="WP_138004131.1">
    <property type="nucleotide sequence ID" value="NZ_QGQD01000110.1"/>
</dbReference>
<dbReference type="PANTHER" id="PTHR45833">
    <property type="entry name" value="METHIONINE SYNTHASE"/>
    <property type="match status" value="1"/>
</dbReference>
<dbReference type="Pfam" id="PF02310">
    <property type="entry name" value="B12-binding"/>
    <property type="match status" value="1"/>
</dbReference>
<feature type="domain" description="B12-binding N-terminal" evidence="4">
    <location>
        <begin position="1"/>
        <end position="88"/>
    </location>
</feature>
<keyword evidence="2" id="KW-0170">Cobalt</keyword>
<dbReference type="GO" id="GO:0050667">
    <property type="term" value="P:homocysteine metabolic process"/>
    <property type="evidence" value="ECO:0007669"/>
    <property type="project" value="TreeGrafter"/>
</dbReference>
<dbReference type="Proteomes" id="UP000306509">
    <property type="component" value="Unassembled WGS sequence"/>
</dbReference>
<dbReference type="InterPro" id="IPR006158">
    <property type="entry name" value="Cobalamin-bd"/>
</dbReference>
<dbReference type="SUPFAM" id="SSF52242">
    <property type="entry name" value="Cobalamin (vitamin B12)-binding domain"/>
    <property type="match status" value="1"/>
</dbReference>
<name>A0A4U8Q1M4_9FIRM</name>
<reference evidence="5 6" key="1">
    <citation type="journal article" date="2019" name="Anaerobe">
        <title>Detection of Robinsoniella peoriensis in multiple bone samples of a trauma patient.</title>
        <authorList>
            <person name="Schrottner P."/>
            <person name="Hartwich K."/>
            <person name="Bunk B."/>
            <person name="Schober I."/>
            <person name="Helbig S."/>
            <person name="Rudolph W.W."/>
            <person name="Gunzer F."/>
        </authorList>
    </citation>
    <scope>NUCLEOTIDE SEQUENCE [LARGE SCALE GENOMIC DNA]</scope>
    <source>
        <strain evidence="5 6">DSM 106044</strain>
    </source>
</reference>
<keyword evidence="6" id="KW-1185">Reference proteome</keyword>
<dbReference type="SMART" id="SM01018">
    <property type="entry name" value="B12-binding_2"/>
    <property type="match status" value="1"/>
</dbReference>
<dbReference type="GO" id="GO:0032259">
    <property type="term" value="P:methylation"/>
    <property type="evidence" value="ECO:0007669"/>
    <property type="project" value="UniProtKB-KW"/>
</dbReference>
<evidence type="ECO:0000256" key="2">
    <source>
        <dbReference type="ARBA" id="ARBA00023285"/>
    </source>
</evidence>
<evidence type="ECO:0000259" key="3">
    <source>
        <dbReference type="PROSITE" id="PS51332"/>
    </source>
</evidence>
<dbReference type="STRING" id="180332.GCA_000797495_04660"/>
<dbReference type="PROSITE" id="PS51332">
    <property type="entry name" value="B12_BINDING"/>
    <property type="match status" value="1"/>
</dbReference>
<dbReference type="InterPro" id="IPR036724">
    <property type="entry name" value="Cobalamin-bd_sf"/>
</dbReference>
<gene>
    <name evidence="5" type="primary">metH_7</name>
    <name evidence="5" type="ORF">DSM106044_05428</name>
</gene>
<keyword evidence="5" id="KW-0808">Transferase</keyword>
<evidence type="ECO:0000313" key="6">
    <source>
        <dbReference type="Proteomes" id="UP000306509"/>
    </source>
</evidence>
<feature type="domain" description="B12-binding" evidence="3">
    <location>
        <begin position="88"/>
        <end position="212"/>
    </location>
</feature>
<dbReference type="AlphaFoldDB" id="A0A4U8Q1M4"/>
<organism evidence="5 6">
    <name type="scientific">Robinsoniella peoriensis</name>
    <dbReference type="NCBI Taxonomy" id="180332"/>
    <lineage>
        <taxon>Bacteria</taxon>
        <taxon>Bacillati</taxon>
        <taxon>Bacillota</taxon>
        <taxon>Clostridia</taxon>
        <taxon>Lachnospirales</taxon>
        <taxon>Lachnospiraceae</taxon>
        <taxon>Robinsoniella</taxon>
    </lineage>
</organism>
<dbReference type="SUPFAM" id="SSF47644">
    <property type="entry name" value="Methionine synthase domain"/>
    <property type="match status" value="1"/>
</dbReference>